<dbReference type="InterPro" id="IPR000253">
    <property type="entry name" value="FHA_dom"/>
</dbReference>
<evidence type="ECO:0000259" key="5">
    <source>
        <dbReference type="PROSITE" id="PS50006"/>
    </source>
</evidence>
<evidence type="ECO:0000313" key="8">
    <source>
        <dbReference type="Proteomes" id="UP000355283"/>
    </source>
</evidence>
<feature type="domain" description="RING-CH-type" evidence="6">
    <location>
        <begin position="307"/>
        <end position="381"/>
    </location>
</feature>
<feature type="compositionally biased region" description="Polar residues" evidence="4">
    <location>
        <begin position="38"/>
        <end position="49"/>
    </location>
</feature>
<comment type="caution">
    <text evidence="7">The sequence shown here is derived from an EMBL/GenBank/DDBJ whole genome shotgun (WGS) entry which is preliminary data.</text>
</comment>
<protein>
    <recommendedName>
        <fullName evidence="9">FHA domain-containing protein</fullName>
    </recommendedName>
</protein>
<proteinExistence type="predicted"/>
<dbReference type="InterPro" id="IPR013083">
    <property type="entry name" value="Znf_RING/FYVE/PHD"/>
</dbReference>
<feature type="region of interest" description="Disordered" evidence="4">
    <location>
        <begin position="517"/>
        <end position="554"/>
    </location>
</feature>
<dbReference type="PANTHER" id="PTHR46210">
    <property type="entry name" value="FHA DOMAIN-CONTAINING PROTEIN"/>
    <property type="match status" value="1"/>
</dbReference>
<dbReference type="SUPFAM" id="SSF57850">
    <property type="entry name" value="RING/U-box"/>
    <property type="match status" value="1"/>
</dbReference>
<dbReference type="Proteomes" id="UP000355283">
    <property type="component" value="Unassembled WGS sequence"/>
</dbReference>
<dbReference type="OrthoDB" id="264354at2759"/>
<keyword evidence="3" id="KW-0862">Zinc</keyword>
<evidence type="ECO:0000259" key="6">
    <source>
        <dbReference type="PROSITE" id="PS51292"/>
    </source>
</evidence>
<dbReference type="Pfam" id="PF12906">
    <property type="entry name" value="RINGv"/>
    <property type="match status" value="1"/>
</dbReference>
<feature type="compositionally biased region" description="Gly residues" evidence="4">
    <location>
        <begin position="193"/>
        <end position="216"/>
    </location>
</feature>
<dbReference type="SUPFAM" id="SSF49879">
    <property type="entry name" value="SMAD/FHA domain"/>
    <property type="match status" value="1"/>
</dbReference>
<sequence length="731" mass="77955">MGVASSTMGASSSSAQEGSSDRMDVEGVSGGSSGHSMAASQRWSRSSLRMTGGEDTAMSVQVKIMPLVPGTATRDVKTCKITSAGAVLEGKMSPEIRNIAREYERAMGHNLPRIPIDDRRAQQLMVVCVGEDYYLVPAPELFSRHTGTCRVLGDKHQRTMDYHLEVGDFLRIGSVGLIVSELDPGQEREVGSQGIGGPGGRLTGLRGVEGGRGAGEAGAPSRQGLGPGSLPDGGNLPMMGEEDGRGTSSSGTAGRNRRSSRGSITEKDLFYLREDAGEIRQDLFAQEEAATAVQEGLAATALGLSPGRSPRVALCYMCFDDEDSSSNPLVAPCLCKGGTRYVHLSCLRTWQASAGDEKDCVLTSAEMKTTCKICKAKYKTHVRTGDGRLLPLLEHQLPPPFICFLVVTKHDAAEELFNTQFQLSFSENKQILIGRSRNCHMVLDYRTVSTQHATVTYRKGGFYFRDLSSSNGSMLNLRRPMKLPYNQWVRIRYGRSIVAFKARRSWMRGRLSSMTGAGAGVATLAREEEEVSEASREKRRSSSANPSGAMSVDGLIDEGMGERQTNDTVATQACEREQGTPSSHVLNAAHLQLLESLCSIEMTPRQQMLDREDSASSLPSCEQTAGRTSSLACTSGALGAAFLQMHLRGESSSGGLTQMGEGKKEGFGEEGGVQGDGGVGSARGRGEEAGSRGAVGSILNAPGPQGVRGRSVRFVPAESPIADSLASQLDA</sequence>
<dbReference type="AlphaFoldDB" id="A0A4D9D6B0"/>
<feature type="compositionally biased region" description="Low complexity" evidence="4">
    <location>
        <begin position="1"/>
        <end position="18"/>
    </location>
</feature>
<evidence type="ECO:0000313" key="7">
    <source>
        <dbReference type="EMBL" id="TFJ87102.1"/>
    </source>
</evidence>
<keyword evidence="1" id="KW-0479">Metal-binding</keyword>
<evidence type="ECO:0008006" key="9">
    <source>
        <dbReference type="Google" id="ProtNLM"/>
    </source>
</evidence>
<feature type="compositionally biased region" description="Gly residues" evidence="4">
    <location>
        <begin position="669"/>
        <end position="683"/>
    </location>
</feature>
<dbReference type="InterPro" id="IPR011016">
    <property type="entry name" value="Znf_RING-CH"/>
</dbReference>
<feature type="region of interest" description="Disordered" evidence="4">
    <location>
        <begin position="652"/>
        <end position="710"/>
    </location>
</feature>
<evidence type="ECO:0000256" key="1">
    <source>
        <dbReference type="ARBA" id="ARBA00022723"/>
    </source>
</evidence>
<dbReference type="PROSITE" id="PS50006">
    <property type="entry name" value="FHA_DOMAIN"/>
    <property type="match status" value="1"/>
</dbReference>
<gene>
    <name evidence="7" type="ORF">NSK_001436</name>
</gene>
<keyword evidence="2" id="KW-0863">Zinc-finger</keyword>
<feature type="region of interest" description="Disordered" evidence="4">
    <location>
        <begin position="1"/>
        <end position="54"/>
    </location>
</feature>
<dbReference type="GO" id="GO:0008270">
    <property type="term" value="F:zinc ion binding"/>
    <property type="evidence" value="ECO:0007669"/>
    <property type="project" value="UniProtKB-KW"/>
</dbReference>
<reference evidence="7 8" key="1">
    <citation type="submission" date="2019-01" db="EMBL/GenBank/DDBJ databases">
        <title>Nuclear Genome Assembly of the Microalgal Biofuel strain Nannochloropsis salina CCMP1776.</title>
        <authorList>
            <person name="Hovde B."/>
        </authorList>
    </citation>
    <scope>NUCLEOTIDE SEQUENCE [LARGE SCALE GENOMIC DNA]</scope>
    <source>
        <strain evidence="7 8">CCMP1776</strain>
    </source>
</reference>
<evidence type="ECO:0000256" key="3">
    <source>
        <dbReference type="ARBA" id="ARBA00022833"/>
    </source>
</evidence>
<name>A0A4D9D6B0_9STRA</name>
<dbReference type="Gene3D" id="2.60.200.20">
    <property type="match status" value="1"/>
</dbReference>
<dbReference type="SMART" id="SM00744">
    <property type="entry name" value="RINGv"/>
    <property type="match status" value="1"/>
</dbReference>
<evidence type="ECO:0000256" key="4">
    <source>
        <dbReference type="SAM" id="MobiDB-lite"/>
    </source>
</evidence>
<accession>A0A4D9D6B0</accession>
<dbReference type="CDD" id="cd00060">
    <property type="entry name" value="FHA"/>
    <property type="match status" value="1"/>
</dbReference>
<dbReference type="Pfam" id="PF00498">
    <property type="entry name" value="FHA"/>
    <property type="match status" value="1"/>
</dbReference>
<organism evidence="7 8">
    <name type="scientific">Nannochloropsis salina CCMP1776</name>
    <dbReference type="NCBI Taxonomy" id="1027361"/>
    <lineage>
        <taxon>Eukaryota</taxon>
        <taxon>Sar</taxon>
        <taxon>Stramenopiles</taxon>
        <taxon>Ochrophyta</taxon>
        <taxon>Eustigmatophyceae</taxon>
        <taxon>Eustigmatales</taxon>
        <taxon>Monodopsidaceae</taxon>
        <taxon>Microchloropsis</taxon>
        <taxon>Microchloropsis salina</taxon>
    </lineage>
</organism>
<dbReference type="EMBL" id="SDOX01000006">
    <property type="protein sequence ID" value="TFJ87102.1"/>
    <property type="molecule type" value="Genomic_DNA"/>
</dbReference>
<dbReference type="PROSITE" id="PS51292">
    <property type="entry name" value="ZF_RING_CH"/>
    <property type="match status" value="1"/>
</dbReference>
<dbReference type="PANTHER" id="PTHR46210:SF1">
    <property type="entry name" value="FHA DOMAIN-CONTAINING PROTEIN"/>
    <property type="match status" value="1"/>
</dbReference>
<dbReference type="SMART" id="SM00240">
    <property type="entry name" value="FHA"/>
    <property type="match status" value="1"/>
</dbReference>
<keyword evidence="8" id="KW-1185">Reference proteome</keyword>
<evidence type="ECO:0000256" key="2">
    <source>
        <dbReference type="ARBA" id="ARBA00022771"/>
    </source>
</evidence>
<feature type="region of interest" description="Disordered" evidence="4">
    <location>
        <begin position="187"/>
        <end position="262"/>
    </location>
</feature>
<dbReference type="Gene3D" id="3.30.40.10">
    <property type="entry name" value="Zinc/RING finger domain, C3HC4 (zinc finger)"/>
    <property type="match status" value="1"/>
</dbReference>
<dbReference type="InterPro" id="IPR008984">
    <property type="entry name" value="SMAD_FHA_dom_sf"/>
</dbReference>
<dbReference type="CDD" id="cd16495">
    <property type="entry name" value="RING_CH-C4HC3_MARCH"/>
    <property type="match status" value="1"/>
</dbReference>
<feature type="domain" description="FHA" evidence="5">
    <location>
        <begin position="431"/>
        <end position="480"/>
    </location>
</feature>